<evidence type="ECO:0000256" key="2">
    <source>
        <dbReference type="ARBA" id="ARBA00004442"/>
    </source>
</evidence>
<sequence length="580" mass="63789">MKRKHSLFLCFVLLLLAFPVIKPNVRAQGTHIFVSPEGAGTDCSQEAPCSAATGLGKADDGDTLYFEKGTYKGTTDPIFTLTKAVSLIGGWDGSTTIPYTINPRLYETVIDGGNMRRLLEIDFISNKVILISGITFRNGKAPGGLDFKGGAILVKDGGTRIESCRFENNSAQSYGGAIFVESDDRFEVKFNKFEGNHAGYGGGVLYISRKTDSPDAALIERNQLIENSTFQDGLIEVERSETIINANLIENTEAVDGILIRSNQKVKITNNIIYWTHLPVDSFSAISVYYEEGDPTEIIHNTIINARWGIKQEYDAKMVLTNNIIYGCTTSIDLTKGINLSGSHNLFYNNQADPFTLVNPITDQDPLFVNAAMQNYHLKKGSPAIDTGAVVSLTDDFDGDERPMGDGYDIGADEFDPDKLDLTVSIKPDGAGEVQADPPRPYHKGNNVTLTAVPNAGWVFRNWEVEVEGDTAYKVFDSEMEITMTDNTTVTAQFVKEYQLTVRVDPDEAGSIDIDHPGPYYADQEVMLTAVPNAGWSFSHWSGNASGDENPLEVTITGDTKVTAHFKRDSFEIFLPLIRR</sequence>
<dbReference type="InterPro" id="IPR006626">
    <property type="entry name" value="PbH1"/>
</dbReference>
<evidence type="ECO:0000256" key="8">
    <source>
        <dbReference type="SAM" id="SignalP"/>
    </source>
</evidence>
<proteinExistence type="predicted"/>
<evidence type="ECO:0000259" key="9">
    <source>
        <dbReference type="Pfam" id="PF13229"/>
    </source>
</evidence>
<keyword evidence="12" id="KW-1185">Reference proteome</keyword>
<dbReference type="KEGG" id="abat:CFX1CAM_0592"/>
<evidence type="ECO:0008006" key="13">
    <source>
        <dbReference type="Google" id="ProtNLM"/>
    </source>
</evidence>
<evidence type="ECO:0000256" key="5">
    <source>
        <dbReference type="ARBA" id="ARBA00022729"/>
    </source>
</evidence>
<dbReference type="Gene3D" id="2.160.20.10">
    <property type="entry name" value="Single-stranded right-handed beta-helix, Pectin lyase-like"/>
    <property type="match status" value="1"/>
</dbReference>
<feature type="signal peptide" evidence="8">
    <location>
        <begin position="1"/>
        <end position="27"/>
    </location>
</feature>
<evidence type="ECO:0000313" key="12">
    <source>
        <dbReference type="Proteomes" id="UP000195514"/>
    </source>
</evidence>
<evidence type="ECO:0000256" key="3">
    <source>
        <dbReference type="ARBA" id="ARBA00004613"/>
    </source>
</evidence>
<dbReference type="InterPro" id="IPR012334">
    <property type="entry name" value="Pectin_lyas_fold"/>
</dbReference>
<gene>
    <name evidence="11" type="ORF">CFX1CAM_0592</name>
</gene>
<reference evidence="12" key="1">
    <citation type="submission" date="2017-05" db="EMBL/GenBank/DDBJ databases">
        <authorList>
            <person name="Kirkegaard R."/>
            <person name="Mcilroy J S."/>
        </authorList>
    </citation>
    <scope>NUCLEOTIDE SEQUENCE [LARGE SCALE GENOMIC DNA]</scope>
</reference>
<evidence type="ECO:0000256" key="6">
    <source>
        <dbReference type="ARBA" id="ARBA00023136"/>
    </source>
</evidence>
<name>A0A1Y6K461_9CHLR</name>
<keyword evidence="6" id="KW-0472">Membrane</keyword>
<dbReference type="NCBIfam" id="TIGR01376">
    <property type="entry name" value="POMP_repeat"/>
    <property type="match status" value="1"/>
</dbReference>
<evidence type="ECO:0000256" key="4">
    <source>
        <dbReference type="ARBA" id="ARBA00022525"/>
    </source>
</evidence>
<dbReference type="GO" id="GO:0009279">
    <property type="term" value="C:cell outer membrane"/>
    <property type="evidence" value="ECO:0007669"/>
    <property type="project" value="UniProtKB-SubCell"/>
</dbReference>
<evidence type="ECO:0000259" key="10">
    <source>
        <dbReference type="Pfam" id="PF18998"/>
    </source>
</evidence>
<dbReference type="SMART" id="SM00710">
    <property type="entry name" value="PbH1"/>
    <property type="match status" value="6"/>
</dbReference>
<dbReference type="SUPFAM" id="SSF51126">
    <property type="entry name" value="Pectin lyase-like"/>
    <property type="match status" value="1"/>
</dbReference>
<feature type="domain" description="Bacterial repeat" evidence="10">
    <location>
        <begin position="423"/>
        <end position="496"/>
    </location>
</feature>
<feature type="domain" description="Right handed beta helix" evidence="9">
    <location>
        <begin position="224"/>
        <end position="351"/>
    </location>
</feature>
<evidence type="ECO:0000256" key="7">
    <source>
        <dbReference type="ARBA" id="ARBA00023237"/>
    </source>
</evidence>
<keyword evidence="5 8" id="KW-0732">Signal</keyword>
<protein>
    <recommendedName>
        <fullName evidence="13">Right handed beta helix domain-containing protein</fullName>
    </recommendedName>
</protein>
<keyword evidence="4" id="KW-0964">Secreted</keyword>
<dbReference type="InterPro" id="IPR011050">
    <property type="entry name" value="Pectin_lyase_fold/virulence"/>
</dbReference>
<evidence type="ECO:0000313" key="11">
    <source>
        <dbReference type="EMBL" id="SMX53658.1"/>
    </source>
</evidence>
<feature type="chain" id="PRO_5012147725" description="Right handed beta helix domain-containing protein" evidence="8">
    <location>
        <begin position="28"/>
        <end position="580"/>
    </location>
</feature>
<dbReference type="Pfam" id="PF18998">
    <property type="entry name" value="Flg_new_2"/>
    <property type="match status" value="2"/>
</dbReference>
<dbReference type="InterPro" id="IPR003368">
    <property type="entry name" value="POMP_repeat"/>
</dbReference>
<dbReference type="Pfam" id="PF13229">
    <property type="entry name" value="Beta_helix"/>
    <property type="match status" value="1"/>
</dbReference>
<evidence type="ECO:0000256" key="1">
    <source>
        <dbReference type="ARBA" id="ARBA00004196"/>
    </source>
</evidence>
<comment type="subcellular location">
    <subcellularLocation>
        <location evidence="1">Cell envelope</location>
    </subcellularLocation>
    <subcellularLocation>
        <location evidence="2">Cell outer membrane</location>
    </subcellularLocation>
    <subcellularLocation>
        <location evidence="3">Secreted</location>
    </subcellularLocation>
</comment>
<dbReference type="GO" id="GO:0005576">
    <property type="term" value="C:extracellular region"/>
    <property type="evidence" value="ECO:0007669"/>
    <property type="project" value="UniProtKB-SubCell"/>
</dbReference>
<dbReference type="NCBIfam" id="NF041518">
    <property type="entry name" value="choice_anch_Q"/>
    <property type="match status" value="1"/>
</dbReference>
<dbReference type="PANTHER" id="PTHR11319">
    <property type="entry name" value="G PROTEIN-COUPLED RECEPTOR-RELATED"/>
    <property type="match status" value="1"/>
</dbReference>
<dbReference type="Proteomes" id="UP000195514">
    <property type="component" value="Chromosome I"/>
</dbReference>
<dbReference type="PANTHER" id="PTHR11319:SF35">
    <property type="entry name" value="OUTER MEMBRANE PROTEIN PMPC-RELATED"/>
    <property type="match status" value="1"/>
</dbReference>
<feature type="domain" description="Bacterial repeat" evidence="10">
    <location>
        <begin position="501"/>
        <end position="569"/>
    </location>
</feature>
<dbReference type="InterPro" id="IPR039448">
    <property type="entry name" value="Beta_helix"/>
</dbReference>
<dbReference type="OrthoDB" id="166562at2"/>
<dbReference type="InterPro" id="IPR059226">
    <property type="entry name" value="Choice_anch_Q_dom"/>
</dbReference>
<dbReference type="RefSeq" id="WP_087861586.1">
    <property type="nucleotide sequence ID" value="NZ_LT859958.1"/>
</dbReference>
<keyword evidence="7" id="KW-0998">Cell outer membrane</keyword>
<dbReference type="AlphaFoldDB" id="A0A1Y6K461"/>
<dbReference type="InterPro" id="IPR044060">
    <property type="entry name" value="Bacterial_rp_domain"/>
</dbReference>
<accession>A0A1Y6K461</accession>
<organism evidence="11 12">
    <name type="scientific">Candidatus Brevifilum fermentans</name>
    <dbReference type="NCBI Taxonomy" id="1986204"/>
    <lineage>
        <taxon>Bacteria</taxon>
        <taxon>Bacillati</taxon>
        <taxon>Chloroflexota</taxon>
        <taxon>Anaerolineae</taxon>
        <taxon>Anaerolineales</taxon>
        <taxon>Anaerolineaceae</taxon>
        <taxon>Candidatus Brevifilum</taxon>
    </lineage>
</organism>
<dbReference type="EMBL" id="LT859958">
    <property type="protein sequence ID" value="SMX53658.1"/>
    <property type="molecule type" value="Genomic_DNA"/>
</dbReference>
<dbReference type="Pfam" id="PF02415">
    <property type="entry name" value="Chlam_PMP"/>
    <property type="match status" value="1"/>
</dbReference>